<keyword evidence="5" id="KW-0812">Transmembrane</keyword>
<dbReference type="PROSITE" id="PS51450">
    <property type="entry name" value="LRR"/>
    <property type="match status" value="4"/>
</dbReference>
<comment type="caution">
    <text evidence="7">The sequence shown here is derived from an EMBL/GenBank/DDBJ whole genome shotgun (WGS) entry which is preliminary data.</text>
</comment>
<keyword evidence="2 6" id="KW-0732">Signal</keyword>
<evidence type="ECO:0000256" key="5">
    <source>
        <dbReference type="SAM" id="Phobius"/>
    </source>
</evidence>
<evidence type="ECO:0000313" key="8">
    <source>
        <dbReference type="Proteomes" id="UP001634394"/>
    </source>
</evidence>
<dbReference type="PANTHER" id="PTHR24373">
    <property type="entry name" value="SLIT RELATED LEUCINE-RICH REPEAT NEURONAL PROTEIN"/>
    <property type="match status" value="1"/>
</dbReference>
<accession>A0ABD3VGS7</accession>
<dbReference type="SMART" id="SM00369">
    <property type="entry name" value="LRR_TYP"/>
    <property type="match status" value="7"/>
</dbReference>
<dbReference type="Proteomes" id="UP001634394">
    <property type="component" value="Unassembled WGS sequence"/>
</dbReference>
<dbReference type="Pfam" id="PF13855">
    <property type="entry name" value="LRR_8"/>
    <property type="match status" value="1"/>
</dbReference>
<dbReference type="PRINTS" id="PR00019">
    <property type="entry name" value="LEURICHRPT"/>
</dbReference>
<dbReference type="SMART" id="SM00365">
    <property type="entry name" value="LRR_SD22"/>
    <property type="match status" value="5"/>
</dbReference>
<dbReference type="InterPro" id="IPR050328">
    <property type="entry name" value="Dev_Immune_Receptor"/>
</dbReference>
<keyword evidence="3" id="KW-0677">Repeat</keyword>
<keyword evidence="5" id="KW-1133">Transmembrane helix</keyword>
<dbReference type="InterPro" id="IPR001611">
    <property type="entry name" value="Leu-rich_rpt"/>
</dbReference>
<dbReference type="EMBL" id="JBJQND010000012">
    <property type="protein sequence ID" value="KAL3860351.1"/>
    <property type="molecule type" value="Genomic_DNA"/>
</dbReference>
<evidence type="ECO:0000256" key="6">
    <source>
        <dbReference type="SAM" id="SignalP"/>
    </source>
</evidence>
<dbReference type="SUPFAM" id="SSF52058">
    <property type="entry name" value="L domain-like"/>
    <property type="match status" value="2"/>
</dbReference>
<keyword evidence="8" id="KW-1185">Reference proteome</keyword>
<proteinExistence type="predicted"/>
<evidence type="ECO:0000256" key="1">
    <source>
        <dbReference type="ARBA" id="ARBA00022614"/>
    </source>
</evidence>
<feature type="chain" id="PRO_5044851693" evidence="6">
    <location>
        <begin position="20"/>
        <end position="715"/>
    </location>
</feature>
<dbReference type="PANTHER" id="PTHR24373:SF370">
    <property type="entry name" value="FISH-LIPS, ISOFORM E"/>
    <property type="match status" value="1"/>
</dbReference>
<sequence>MKQISLVFVIILVIRSESSQSCTSNTFSRSCTCTSDQSRLSLKCNYTSNTAIERILPGSNQSLLILQNIDLSSNNLSSLPEDYFSGISVISTIDLSINNFREIPTSTLNNITRLDVSKNSLQHVTLSVLSNISENGTLVVSENDIQDISEPIYSITAGKYLYLIDISHNAISVINDTSSIWNSCIKLDISNNKLEQFHPKLVSYIQILDISFNSLKELDAESFSSFVNLKHLNLSHNQIYKISETAFHPLTGLISLDLSHNKLANLHTNSFNNALRLKVLDISNNVLQSLESESFRGLDYFLTELNLSNNNLSSIEMKSFIELQDLRVISLSNNNDLKEVNFDLPSHLKQVDLKNCSLQEINECKFIQLYDIEVLNVENNALKCSCHLSWLYSKYEVLRKSNSPTSENASSMSPWKCIDSSGHSQSISDINFEDCPDHNSTPEHCVTTFSNKTVEIRNFSIHIEKYDNTMVVKWTLDNSISIYGVIVIVKDIDSGDIMLTSPMIHSNVRDYTIDQISENSATICVQIMGNSTEILIEKCDNIVTFDMKMIIGILAGTIFLVPITIIVACVVYKDKKAMAKVYYQFLQESNPENIGHKTAEKIKIAEEPETKHLSNGRKPTEAPASISSVNEIECVVVHAKPSLTFENKSYTPDAGGEESNNIGSKNGIVFEKTDDAGGEESNNIGSKNGIVFEKTDVTSHIEMDHGNSDQCSSNL</sequence>
<keyword evidence="5" id="KW-0472">Membrane</keyword>
<organism evidence="7 8">
    <name type="scientific">Sinanodonta woodiana</name>
    <name type="common">Chinese pond mussel</name>
    <name type="synonym">Anodonta woodiana</name>
    <dbReference type="NCBI Taxonomy" id="1069815"/>
    <lineage>
        <taxon>Eukaryota</taxon>
        <taxon>Metazoa</taxon>
        <taxon>Spiralia</taxon>
        <taxon>Lophotrochozoa</taxon>
        <taxon>Mollusca</taxon>
        <taxon>Bivalvia</taxon>
        <taxon>Autobranchia</taxon>
        <taxon>Heteroconchia</taxon>
        <taxon>Palaeoheterodonta</taxon>
        <taxon>Unionida</taxon>
        <taxon>Unionoidea</taxon>
        <taxon>Unionidae</taxon>
        <taxon>Unioninae</taxon>
        <taxon>Sinanodonta</taxon>
    </lineage>
</organism>
<protein>
    <submittedName>
        <fullName evidence="7">Uncharacterized protein</fullName>
    </submittedName>
</protein>
<dbReference type="Pfam" id="PF00560">
    <property type="entry name" value="LRR_1"/>
    <property type="match status" value="2"/>
</dbReference>
<evidence type="ECO:0000256" key="2">
    <source>
        <dbReference type="ARBA" id="ARBA00022729"/>
    </source>
</evidence>
<evidence type="ECO:0000313" key="7">
    <source>
        <dbReference type="EMBL" id="KAL3860351.1"/>
    </source>
</evidence>
<evidence type="ECO:0000256" key="4">
    <source>
        <dbReference type="SAM" id="MobiDB-lite"/>
    </source>
</evidence>
<keyword evidence="1" id="KW-0433">Leucine-rich repeat</keyword>
<gene>
    <name evidence="7" type="ORF">ACJMK2_010487</name>
</gene>
<feature type="transmembrane region" description="Helical" evidence="5">
    <location>
        <begin position="549"/>
        <end position="572"/>
    </location>
</feature>
<evidence type="ECO:0000256" key="3">
    <source>
        <dbReference type="ARBA" id="ARBA00022737"/>
    </source>
</evidence>
<dbReference type="InterPro" id="IPR003591">
    <property type="entry name" value="Leu-rich_rpt_typical-subtyp"/>
</dbReference>
<dbReference type="AlphaFoldDB" id="A0ABD3VGS7"/>
<feature type="region of interest" description="Disordered" evidence="4">
    <location>
        <begin position="647"/>
        <end position="688"/>
    </location>
</feature>
<reference evidence="7 8" key="1">
    <citation type="submission" date="2024-11" db="EMBL/GenBank/DDBJ databases">
        <title>Chromosome-level genome assembly of the freshwater bivalve Anodonta woodiana.</title>
        <authorList>
            <person name="Chen X."/>
        </authorList>
    </citation>
    <scope>NUCLEOTIDE SEQUENCE [LARGE SCALE GENOMIC DNA]</scope>
    <source>
        <strain evidence="7">MN2024</strain>
        <tissue evidence="7">Gills</tissue>
    </source>
</reference>
<dbReference type="Gene3D" id="3.80.10.10">
    <property type="entry name" value="Ribonuclease Inhibitor"/>
    <property type="match status" value="3"/>
</dbReference>
<dbReference type="InterPro" id="IPR032675">
    <property type="entry name" value="LRR_dom_sf"/>
</dbReference>
<name>A0ABD3VGS7_SINWO</name>
<feature type="signal peptide" evidence="6">
    <location>
        <begin position="1"/>
        <end position="19"/>
    </location>
</feature>